<dbReference type="PANTHER" id="PTHR15651:SF7">
    <property type="entry name" value="ARMADILLO REPEAT-CONTAINING PROTEIN 8"/>
    <property type="match status" value="1"/>
</dbReference>
<evidence type="ECO:0000313" key="7">
    <source>
        <dbReference type="EnsemblMetazoa" id="XP_030830592"/>
    </source>
</evidence>
<protein>
    <recommendedName>
        <fullName evidence="3">Armadillo repeat-containing protein 8</fullName>
    </recommendedName>
</protein>
<dbReference type="SUPFAM" id="SSF48371">
    <property type="entry name" value="ARM repeat"/>
    <property type="match status" value="1"/>
</dbReference>
<evidence type="ECO:0000313" key="8">
    <source>
        <dbReference type="Proteomes" id="UP000007110"/>
    </source>
</evidence>
<dbReference type="GeneID" id="100891724"/>
<evidence type="ECO:0000256" key="6">
    <source>
        <dbReference type="ARBA" id="ARBA00023242"/>
    </source>
</evidence>
<evidence type="ECO:0000256" key="5">
    <source>
        <dbReference type="ARBA" id="ARBA00022737"/>
    </source>
</evidence>
<dbReference type="EnsemblMetazoa" id="XM_030974732">
    <property type="protein sequence ID" value="XP_030830592"/>
    <property type="gene ID" value="LOC100891724"/>
</dbReference>
<dbReference type="OMA" id="KGTDQHV"/>
<proteinExistence type="predicted"/>
<sequence>MRHMDHGFSQVYVDNLMVTDQQQLLCNLKSMKNVIIGSNKQKTNFMLCGAIDRIHYIMTSEGVPPEILVETAVLLGSFAKGTVDNKRELMDKRILAVMLQGLGSDDIKFVEACLRFLRTILTSSVAPVDDVVFEDAAVIPHLIHLLPKTLCTQECVAHILSQCCKAPKQQDILYQHGAVEALAPLLCSEINKIRLPALQCLSALSYQNRFVSFEISTAKYNREDMSTLLSRLLARDLPVNIQLTAAKCLCYLCRAGAISSRCPLIVQRVLPSLARMCKKDRMVEERVEAAETLAFLIEEDVSLQVSASITDHLIPTLALFLKYSPSNSANKEQSVYIQAELRQAAFKVFASLGANVEEIRKKIIETDNLMDTMEKCIEEENLKVQLASARCLHSLSRSVQQLRTSFQDHIVWKPLVELLQHESADELMIVASSTLCNLLLEFSPSKDKIVQAGAIDILCNLTTNSNAPLRLNGIWGLMNMAFQADESIKTNILEKMGTDQLFRLLIDTNVDILMKTLGLLRNLLSTRLHIDNIMLTHSSQIMTAVIMILEGNHPPQVKEQTLCILANIADGTSAKEVIMSNEDILKKLTCYMRHDNVRLQIASVYCINNLVWNQEDGATERQSKLKEYGVQKQLQSLLSASDTVLFDKVKMALQQFSS</sequence>
<keyword evidence="8" id="KW-1185">Reference proteome</keyword>
<name>A0A7M7N3V9_STRPU</name>
<dbReference type="RefSeq" id="XP_030830592.1">
    <property type="nucleotide sequence ID" value="XM_030974732.1"/>
</dbReference>
<dbReference type="AlphaFoldDB" id="A0A7M7N3V9"/>
<dbReference type="CTD" id="25852"/>
<dbReference type="GO" id="GO:0005737">
    <property type="term" value="C:cytoplasm"/>
    <property type="evidence" value="ECO:0007669"/>
    <property type="project" value="UniProtKB-SubCell"/>
</dbReference>
<dbReference type="OrthoDB" id="5559898at2759"/>
<keyword evidence="4" id="KW-0963">Cytoplasm</keyword>
<dbReference type="PANTHER" id="PTHR15651">
    <property type="entry name" value="ARMADILLO REPEAT-CONTAINING PROTEIN 8"/>
    <property type="match status" value="1"/>
</dbReference>
<dbReference type="GO" id="GO:0034657">
    <property type="term" value="C:GID complex"/>
    <property type="evidence" value="ECO:0000318"/>
    <property type="project" value="GO_Central"/>
</dbReference>
<organism evidence="7 8">
    <name type="scientific">Strongylocentrotus purpuratus</name>
    <name type="common">Purple sea urchin</name>
    <dbReference type="NCBI Taxonomy" id="7668"/>
    <lineage>
        <taxon>Eukaryota</taxon>
        <taxon>Metazoa</taxon>
        <taxon>Echinodermata</taxon>
        <taxon>Eleutherozoa</taxon>
        <taxon>Echinozoa</taxon>
        <taxon>Echinoidea</taxon>
        <taxon>Euechinoidea</taxon>
        <taxon>Echinacea</taxon>
        <taxon>Camarodonta</taxon>
        <taxon>Echinidea</taxon>
        <taxon>Strongylocentrotidae</taxon>
        <taxon>Strongylocentrotus</taxon>
    </lineage>
</organism>
<dbReference type="InParanoid" id="A0A7M7N3V9"/>
<evidence type="ECO:0000256" key="1">
    <source>
        <dbReference type="ARBA" id="ARBA00004123"/>
    </source>
</evidence>
<reference evidence="7" key="2">
    <citation type="submission" date="2021-01" db="UniProtKB">
        <authorList>
            <consortium name="EnsemblMetazoa"/>
        </authorList>
    </citation>
    <scope>IDENTIFICATION</scope>
</reference>
<dbReference type="FunFam" id="1.25.10.10:FF:000061">
    <property type="entry name" value="armadillo repeat-containing protein 8 isoform X1"/>
    <property type="match status" value="1"/>
</dbReference>
<dbReference type="FunCoup" id="A0A7M7N3V9">
    <property type="interactions" value="560"/>
</dbReference>
<dbReference type="Proteomes" id="UP000007110">
    <property type="component" value="Unassembled WGS sequence"/>
</dbReference>
<keyword evidence="5" id="KW-0677">Repeat</keyword>
<dbReference type="GO" id="GO:0005634">
    <property type="term" value="C:nucleus"/>
    <property type="evidence" value="ECO:0007669"/>
    <property type="project" value="UniProtKB-SubCell"/>
</dbReference>
<dbReference type="InterPro" id="IPR000225">
    <property type="entry name" value="Armadillo"/>
</dbReference>
<dbReference type="SMART" id="SM00185">
    <property type="entry name" value="ARM"/>
    <property type="match status" value="6"/>
</dbReference>
<dbReference type="FunFam" id="1.25.10.10:FF:000070">
    <property type="entry name" value="armadillo repeat-containing protein 8 isoform X1"/>
    <property type="match status" value="1"/>
</dbReference>
<comment type="subcellular location">
    <subcellularLocation>
        <location evidence="2">Cytoplasm</location>
    </subcellularLocation>
    <subcellularLocation>
        <location evidence="1">Nucleus</location>
    </subcellularLocation>
</comment>
<keyword evidence="6" id="KW-0539">Nucleus</keyword>
<accession>A0A7M7N3V9</accession>
<dbReference type="InterPro" id="IPR038739">
    <property type="entry name" value="ARMC8/Vid28"/>
</dbReference>
<evidence type="ECO:0000256" key="4">
    <source>
        <dbReference type="ARBA" id="ARBA00022490"/>
    </source>
</evidence>
<evidence type="ECO:0000256" key="3">
    <source>
        <dbReference type="ARBA" id="ARBA00013746"/>
    </source>
</evidence>
<evidence type="ECO:0000256" key="2">
    <source>
        <dbReference type="ARBA" id="ARBA00004496"/>
    </source>
</evidence>
<dbReference type="GO" id="GO:0043161">
    <property type="term" value="P:proteasome-mediated ubiquitin-dependent protein catabolic process"/>
    <property type="evidence" value="ECO:0000318"/>
    <property type="project" value="GO_Central"/>
</dbReference>
<dbReference type="Gene3D" id="1.25.10.10">
    <property type="entry name" value="Leucine-rich Repeat Variant"/>
    <property type="match status" value="2"/>
</dbReference>
<dbReference type="InterPro" id="IPR011989">
    <property type="entry name" value="ARM-like"/>
</dbReference>
<dbReference type="KEGG" id="spu:100891724"/>
<dbReference type="InterPro" id="IPR016024">
    <property type="entry name" value="ARM-type_fold"/>
</dbReference>
<reference evidence="8" key="1">
    <citation type="submission" date="2015-02" db="EMBL/GenBank/DDBJ databases">
        <title>Genome sequencing for Strongylocentrotus purpuratus.</title>
        <authorList>
            <person name="Murali S."/>
            <person name="Liu Y."/>
            <person name="Vee V."/>
            <person name="English A."/>
            <person name="Wang M."/>
            <person name="Skinner E."/>
            <person name="Han Y."/>
            <person name="Muzny D.M."/>
            <person name="Worley K.C."/>
            <person name="Gibbs R.A."/>
        </authorList>
    </citation>
    <scope>NUCLEOTIDE SEQUENCE</scope>
</reference>